<dbReference type="GO" id="GO:0010032">
    <property type="term" value="P:meiotic chromosome condensation"/>
    <property type="evidence" value="ECO:0000318"/>
    <property type="project" value="GO_Central"/>
</dbReference>
<evidence type="ECO:0000313" key="9">
    <source>
        <dbReference type="Proteomes" id="UP000001542"/>
    </source>
</evidence>
<comment type="subcellular location">
    <subcellularLocation>
        <location evidence="1">Nucleus</location>
    </subcellularLocation>
</comment>
<dbReference type="Gene3D" id="1.25.10.10">
    <property type="entry name" value="Leucine-rich Repeat Variant"/>
    <property type="match status" value="1"/>
</dbReference>
<dbReference type="GO" id="GO:0005634">
    <property type="term" value="C:nucleus"/>
    <property type="evidence" value="ECO:0007669"/>
    <property type="project" value="UniProtKB-SubCell"/>
</dbReference>
<sequence length="1127" mass="128620">MNEEIFSVMEQLKMFEYSSETIDIVTHGEIGEPDTAMENSINSATEDPSVITKLYDLLQKLTESNKEQEFWDQLTEEGRSPNIFQVFCAAMITQDGELRKNGAVLYAKMLTMIPIQNLWNPILFNTLLTIMMNASQIVEAGKAASDSEKETLLLSVTLLKILTKSICPQFIECAQIDGLIALTELSFKLSCAYTEEFDDFSRMMIPVSKDFLETASVNYLEYILPYLVNTLLLEFLPSNRKVTQRVSKIRDVFLTYAKDKLETHPSMLLLVIKHLLLRSTERATIRENCCYCVHFLYSYLHDKDPLYKFLTAMIRSPKSAYRTLALDITRTFLEAQETIEKMSPETIVSLTRTLFMGVNDSVAGVRATTLDTIASIIGMLPSMPNRDEVETSIGLPDTLLEKLERRVVDEKLVVRKASLRCIKAILPLMQRDPYTVIKLIADRTRDHSISLRQEAAKILTTCINGMKTIRAYSIWFDSLLPLCMDVDSKTQLLALSLVDKNYLSILGTEDGITMTESLDPIHMDLMSRVIPVYKQCSTNLQPFCRGVQKLLSSNINVNIWNIACYLMSETPEHFNTKKLEDLWSERENLPVEYYRLISLSKTNEKTILNDSLELLNSVAANDKSITEPEDVFNWIHSLVNICRNISEDISAKFTSLLQQLNERINKFAEDPNTRTDELEQITTGLFLMGEIMKDVPSIMNFDFTGCQLLISEHLPNETIISSRVRAIATITLGKLCLVRRDISSSFVAAFAKQLRSSDAPAVKCNCLIVLCDLCVKYTSTVDPYVQEMTLCFVDKYPIVRRQSLLILTRLITEEFIKMRPLMFFRFISALTDANREVSKFAKSCLFDVLHRKIPKLLVQNFIDSLFYFNDMIEPSTINENPDFHNSFKISDAKTRRKAFCNLISHMPDDQLFDIINNLGAKVLQKFIDEQIKLEDGENLLSDTIFCMIKIEDQMEAINVNEASIDDPAGVAVMEQSRKFMEIFHNQLIDKILPTLNEMNKLLRRKNSPMQSELRIFFRKLCEKNADLIEELKTKEPILAAEIEHDLIASRSPLIQQQEEEESLSPSPQQTPLMPFKSPLLSRIINTPRMSLVTASANASPMSVVPQRALLDPTQKRTPIPFNLDEDE</sequence>
<evidence type="ECO:0000259" key="7">
    <source>
        <dbReference type="Pfam" id="PF12717"/>
    </source>
</evidence>
<evidence type="ECO:0000256" key="1">
    <source>
        <dbReference type="ARBA" id="ARBA00004123"/>
    </source>
</evidence>
<dbReference type="RefSeq" id="XP_001579212.1">
    <property type="nucleotide sequence ID" value="XM_001579162.1"/>
</dbReference>
<keyword evidence="9" id="KW-1185">Reference proteome</keyword>
<dbReference type="InterPro" id="IPR016024">
    <property type="entry name" value="ARM-type_fold"/>
</dbReference>
<dbReference type="eggNOG" id="KOG0413">
    <property type="taxonomic scope" value="Eukaryota"/>
</dbReference>
<protein>
    <recommendedName>
        <fullName evidence="7">Condensin complex subunit 1 C-terminal domain-containing protein</fullName>
    </recommendedName>
</protein>
<dbReference type="GO" id="GO:0042393">
    <property type="term" value="F:histone binding"/>
    <property type="evidence" value="ECO:0000318"/>
    <property type="project" value="GO_Central"/>
</dbReference>
<dbReference type="PANTHER" id="PTHR14222:SF1">
    <property type="entry name" value="CONDENSIN-2 COMPLEX SUBUNIT D3"/>
    <property type="match status" value="1"/>
</dbReference>
<dbReference type="Pfam" id="PF12717">
    <property type="entry name" value="Cnd1"/>
    <property type="match status" value="1"/>
</dbReference>
<feature type="domain" description="Condensin complex subunit 1 C-terminal" evidence="7">
    <location>
        <begin position="762"/>
        <end position="925"/>
    </location>
</feature>
<name>A2DN49_TRIV3</name>
<accession>A2DN49</accession>
<dbReference type="InterPro" id="IPR011989">
    <property type="entry name" value="ARM-like"/>
</dbReference>
<dbReference type="VEuPathDB" id="TrichDB:TVAG_122920"/>
<dbReference type="GO" id="GO:0000796">
    <property type="term" value="C:condensin complex"/>
    <property type="evidence" value="ECO:0000318"/>
    <property type="project" value="GO_Central"/>
</dbReference>
<dbReference type="OrthoDB" id="10263978at2759"/>
<reference evidence="8" key="2">
    <citation type="journal article" date="2007" name="Science">
        <title>Draft genome sequence of the sexually transmitted pathogen Trichomonas vaginalis.</title>
        <authorList>
            <person name="Carlton J.M."/>
            <person name="Hirt R.P."/>
            <person name="Silva J.C."/>
            <person name="Delcher A.L."/>
            <person name="Schatz M."/>
            <person name="Zhao Q."/>
            <person name="Wortman J.R."/>
            <person name="Bidwell S.L."/>
            <person name="Alsmark U.C.M."/>
            <person name="Besteiro S."/>
            <person name="Sicheritz-Ponten T."/>
            <person name="Noel C.J."/>
            <person name="Dacks J.B."/>
            <person name="Foster P.G."/>
            <person name="Simillion C."/>
            <person name="Van de Peer Y."/>
            <person name="Miranda-Saavedra D."/>
            <person name="Barton G.J."/>
            <person name="Westrop G.D."/>
            <person name="Mueller S."/>
            <person name="Dessi D."/>
            <person name="Fiori P.L."/>
            <person name="Ren Q."/>
            <person name="Paulsen I."/>
            <person name="Zhang H."/>
            <person name="Bastida-Corcuera F.D."/>
            <person name="Simoes-Barbosa A."/>
            <person name="Brown M.T."/>
            <person name="Hayes R.D."/>
            <person name="Mukherjee M."/>
            <person name="Okumura C.Y."/>
            <person name="Schneider R."/>
            <person name="Smith A.J."/>
            <person name="Vanacova S."/>
            <person name="Villalvazo M."/>
            <person name="Haas B.J."/>
            <person name="Pertea M."/>
            <person name="Feldblyum T.V."/>
            <person name="Utterback T.R."/>
            <person name="Shu C.L."/>
            <person name="Osoegawa K."/>
            <person name="de Jong P.J."/>
            <person name="Hrdy I."/>
            <person name="Horvathova L."/>
            <person name="Zubacova Z."/>
            <person name="Dolezal P."/>
            <person name="Malik S.B."/>
            <person name="Logsdon J.M. Jr."/>
            <person name="Henze K."/>
            <person name="Gupta A."/>
            <person name="Wang C.C."/>
            <person name="Dunne R.L."/>
            <person name="Upcroft J.A."/>
            <person name="Upcroft P."/>
            <person name="White O."/>
            <person name="Salzberg S.L."/>
            <person name="Tang P."/>
            <person name="Chiu C.-H."/>
            <person name="Lee Y.-S."/>
            <person name="Embley T.M."/>
            <person name="Coombs G.H."/>
            <person name="Mottram J.C."/>
            <person name="Tachezy J."/>
            <person name="Fraser-Liggett C.M."/>
            <person name="Johnson P.J."/>
        </authorList>
    </citation>
    <scope>NUCLEOTIDE SEQUENCE [LARGE SCALE GENOMIC DNA]</scope>
    <source>
        <strain evidence="8">G3</strain>
    </source>
</reference>
<proteinExistence type="predicted"/>
<dbReference type="AlphaFoldDB" id="A2DN49"/>
<dbReference type="Proteomes" id="UP000001542">
    <property type="component" value="Unassembled WGS sequence"/>
</dbReference>
<evidence type="ECO:0000313" key="8">
    <source>
        <dbReference type="EMBL" id="EAY18226.1"/>
    </source>
</evidence>
<keyword evidence="4" id="KW-0226">DNA condensation</keyword>
<dbReference type="SUPFAM" id="SSF48371">
    <property type="entry name" value="ARM repeat"/>
    <property type="match status" value="1"/>
</dbReference>
<organism evidence="8 9">
    <name type="scientific">Trichomonas vaginalis (strain ATCC PRA-98 / G3)</name>
    <dbReference type="NCBI Taxonomy" id="412133"/>
    <lineage>
        <taxon>Eukaryota</taxon>
        <taxon>Metamonada</taxon>
        <taxon>Parabasalia</taxon>
        <taxon>Trichomonadida</taxon>
        <taxon>Trichomonadidae</taxon>
        <taxon>Trichomonas</taxon>
    </lineage>
</organism>
<reference evidence="8" key="1">
    <citation type="submission" date="2006-10" db="EMBL/GenBank/DDBJ databases">
        <authorList>
            <person name="Amadeo P."/>
            <person name="Zhao Q."/>
            <person name="Wortman J."/>
            <person name="Fraser-Liggett C."/>
            <person name="Carlton J."/>
        </authorList>
    </citation>
    <scope>NUCLEOTIDE SEQUENCE</scope>
    <source>
        <strain evidence="8">G3</strain>
    </source>
</reference>
<evidence type="ECO:0000256" key="6">
    <source>
        <dbReference type="ARBA" id="ARBA00023306"/>
    </source>
</evidence>
<dbReference type="GO" id="GO:0000779">
    <property type="term" value="C:condensed chromosome, centromeric region"/>
    <property type="evidence" value="ECO:0000318"/>
    <property type="project" value="GO_Central"/>
</dbReference>
<dbReference type="InterPro" id="IPR032682">
    <property type="entry name" value="Cnd1_C"/>
</dbReference>
<dbReference type="EMBL" id="DS113221">
    <property type="protein sequence ID" value="EAY18226.1"/>
    <property type="molecule type" value="Genomic_DNA"/>
</dbReference>
<keyword evidence="3" id="KW-0498">Mitosis</keyword>
<evidence type="ECO:0000256" key="5">
    <source>
        <dbReference type="ARBA" id="ARBA00023242"/>
    </source>
</evidence>
<keyword evidence="5" id="KW-0539">Nucleus</keyword>
<evidence type="ECO:0000256" key="2">
    <source>
        <dbReference type="ARBA" id="ARBA00022618"/>
    </source>
</evidence>
<dbReference type="PANTHER" id="PTHR14222">
    <property type="entry name" value="CONDENSIN"/>
    <property type="match status" value="1"/>
</dbReference>
<dbReference type="KEGG" id="tva:5463732"/>
<keyword evidence="6" id="KW-0131">Cell cycle</keyword>
<gene>
    <name evidence="8" type="ORF">TVAG_122920</name>
</gene>
<dbReference type="InterPro" id="IPR026971">
    <property type="entry name" value="CND1/NCAPD3"/>
</dbReference>
<keyword evidence="2" id="KW-0132">Cell division</keyword>
<dbReference type="STRING" id="5722.A2DN49"/>
<dbReference type="VEuPathDB" id="TrichDB:TVAGG3_1011390"/>
<evidence type="ECO:0000256" key="3">
    <source>
        <dbReference type="ARBA" id="ARBA00022776"/>
    </source>
</evidence>
<dbReference type="GO" id="GO:0051301">
    <property type="term" value="P:cell division"/>
    <property type="evidence" value="ECO:0007669"/>
    <property type="project" value="UniProtKB-KW"/>
</dbReference>
<dbReference type="GO" id="GO:0007076">
    <property type="term" value="P:mitotic chromosome condensation"/>
    <property type="evidence" value="ECO:0000318"/>
    <property type="project" value="GO_Central"/>
</dbReference>
<dbReference type="InParanoid" id="A2DN49"/>
<evidence type="ECO:0000256" key="4">
    <source>
        <dbReference type="ARBA" id="ARBA00023067"/>
    </source>
</evidence>